<dbReference type="SUPFAM" id="SSF52540">
    <property type="entry name" value="P-loop containing nucleoside triphosphate hydrolases"/>
    <property type="match status" value="1"/>
</dbReference>
<dbReference type="GO" id="GO:0005525">
    <property type="term" value="F:GTP binding"/>
    <property type="evidence" value="ECO:0007669"/>
    <property type="project" value="UniProtKB-UniRule"/>
</dbReference>
<dbReference type="CDD" id="cd03709">
    <property type="entry name" value="lepA_C"/>
    <property type="match status" value="1"/>
</dbReference>
<keyword evidence="6" id="KW-0496">Mitochondrion</keyword>
<dbReference type="CDD" id="cd16260">
    <property type="entry name" value="EF4_III"/>
    <property type="match status" value="1"/>
</dbReference>
<feature type="binding site" evidence="6">
    <location>
        <begin position="57"/>
        <end position="64"/>
    </location>
    <ligand>
        <name>GTP</name>
        <dbReference type="ChEBI" id="CHEBI:37565"/>
    </ligand>
</feature>
<comment type="catalytic activity">
    <reaction evidence="6">
        <text>GTP + H2O = GDP + phosphate + H(+)</text>
        <dbReference type="Rhea" id="RHEA:19669"/>
        <dbReference type="ChEBI" id="CHEBI:15377"/>
        <dbReference type="ChEBI" id="CHEBI:15378"/>
        <dbReference type="ChEBI" id="CHEBI:37565"/>
        <dbReference type="ChEBI" id="CHEBI:43474"/>
        <dbReference type="ChEBI" id="CHEBI:58189"/>
        <dbReference type="EC" id="3.6.5.n1"/>
    </reaction>
</comment>
<evidence type="ECO:0000256" key="2">
    <source>
        <dbReference type="ARBA" id="ARBA00022741"/>
    </source>
</evidence>
<dbReference type="NCBIfam" id="TIGR01393">
    <property type="entry name" value="lepA"/>
    <property type="match status" value="1"/>
</dbReference>
<reference evidence="8 9" key="1">
    <citation type="journal article" date="2023" name="Nat. Commun.">
        <title>Origin of minicircular mitochondrial genomes in red algae.</title>
        <authorList>
            <person name="Lee Y."/>
            <person name="Cho C.H."/>
            <person name="Lee Y.M."/>
            <person name="Park S.I."/>
            <person name="Yang J.H."/>
            <person name="West J.A."/>
            <person name="Bhattacharya D."/>
            <person name="Yoon H.S."/>
        </authorList>
    </citation>
    <scope>NUCLEOTIDE SEQUENCE [LARGE SCALE GENOMIC DNA]</scope>
    <source>
        <strain evidence="8 9">CCMP1338</strain>
        <tissue evidence="8">Whole cell</tissue>
    </source>
</reference>
<dbReference type="Gene3D" id="3.40.50.300">
    <property type="entry name" value="P-loop containing nucleotide triphosphate hydrolases"/>
    <property type="match status" value="1"/>
</dbReference>
<dbReference type="SUPFAM" id="SSF54980">
    <property type="entry name" value="EF-G C-terminal domain-like"/>
    <property type="match status" value="2"/>
</dbReference>
<keyword evidence="2 6" id="KW-0547">Nucleotide-binding</keyword>
<dbReference type="PRINTS" id="PR00315">
    <property type="entry name" value="ELONGATNFCT"/>
</dbReference>
<dbReference type="AlphaFoldDB" id="A0AAV8UI80"/>
<evidence type="ECO:0000256" key="5">
    <source>
        <dbReference type="ARBA" id="ARBA00023134"/>
    </source>
</evidence>
<dbReference type="InterPro" id="IPR000640">
    <property type="entry name" value="EFG_V-like"/>
</dbReference>
<dbReference type="PANTHER" id="PTHR43512">
    <property type="entry name" value="TRANSLATION FACTOR GUF1-RELATED"/>
    <property type="match status" value="1"/>
</dbReference>
<proteinExistence type="inferred from homology"/>
<dbReference type="InterPro" id="IPR027417">
    <property type="entry name" value="P-loop_NTPase"/>
</dbReference>
<dbReference type="Gene3D" id="3.30.70.870">
    <property type="entry name" value="Elongation Factor G (Translational Gtpase), domain 3"/>
    <property type="match status" value="1"/>
</dbReference>
<dbReference type="InterPro" id="IPR006297">
    <property type="entry name" value="EF-4"/>
</dbReference>
<organism evidence="8 9">
    <name type="scientific">Rhodosorus marinus</name>
    <dbReference type="NCBI Taxonomy" id="101924"/>
    <lineage>
        <taxon>Eukaryota</taxon>
        <taxon>Rhodophyta</taxon>
        <taxon>Stylonematophyceae</taxon>
        <taxon>Stylonematales</taxon>
        <taxon>Stylonemataceae</taxon>
        <taxon>Rhodosorus</taxon>
    </lineage>
</organism>
<sequence>MITSLGLRRISPPSKVWSGGWRRGLSGLLPSREKETERISKDPDLDLSKIRNFSIIAHVDHGKSTLADQLMRFTNTVDARRLEDGQQILDDMDLERERGITIKMRSVRMNYMNRNENYQLNLIDTPGHVDFSYEVSRSLAAVEGALLVIDASQGVQAQTVANVDLAIENDLEIFTVLNKIDLPHAETDKVLKELEVVIGLDPKDAILISAKKGFGIDKVLEGVVDRIPHPTGSSREPLKALVFDSYYDVYKGVVVFVRLKGGRLRKGDKIQVMSSKSKYTVEEVGTFTPNMTKLDKGISSGEVGYVMCGAKQIGDIPVGDTITLSGEGGAAEPLPGYKKVKPMVFCGIFPIDGDDFKKLQTSVEKLKLNDASLDYQVDSSSALGMGFRCGFLGLLHMDIVIERLEREYDLSLLCTTPSVTYRVVQLDGSIEELSNPSLIPKDLREIQEPFVKVQVMLSPSKMGAVIDLFRSRRATLLNTSHLSGERAQLSFEMPLVEVITDLHDSLKSVSRGYASMDYQMSDYRPQALVKMNITVAETEVGPLSTVVPRSDAHRRGKELCGKLAELIPRHQFKISVQAKVGGKVVASDHINPFRKDVTSKCYGGDVTRKKKLLDKQKKGKKRMRQFGRVDVPNDVFRQIAKIKR</sequence>
<dbReference type="FunFam" id="3.30.70.2570:FF:000001">
    <property type="entry name" value="Translation factor GUF1, mitochondrial"/>
    <property type="match status" value="1"/>
</dbReference>
<dbReference type="InterPro" id="IPR004161">
    <property type="entry name" value="EFTu-like_2"/>
</dbReference>
<feature type="binding site" evidence="6">
    <location>
        <begin position="124"/>
        <end position="128"/>
    </location>
    <ligand>
        <name>GTP</name>
        <dbReference type="ChEBI" id="CHEBI:37565"/>
    </ligand>
</feature>
<comment type="function">
    <text evidence="6">Promotes mitochondrial protein synthesis. May act as a fidelity factor of the translation reaction, by catalyzing a one-codon backward translocation of tRNAs on improperly translocated ribosomes. Binds to mitochondrial ribosomes in a GTP-dependent manner.</text>
</comment>
<evidence type="ECO:0000256" key="1">
    <source>
        <dbReference type="ARBA" id="ARBA00005454"/>
    </source>
</evidence>
<comment type="subcellular location">
    <subcellularLocation>
        <location evidence="6">Mitochondrion inner membrane</location>
        <topology evidence="6">Peripheral membrane protein</topology>
        <orientation evidence="6">Matrix side</orientation>
    </subcellularLocation>
</comment>
<dbReference type="CDD" id="cd01890">
    <property type="entry name" value="LepA"/>
    <property type="match status" value="1"/>
</dbReference>
<dbReference type="CDD" id="cd03699">
    <property type="entry name" value="EF4_II"/>
    <property type="match status" value="1"/>
</dbReference>
<accession>A0AAV8UI80</accession>
<protein>
    <recommendedName>
        <fullName evidence="6">Translation factor GUF1 homolog, mitochondrial</fullName>
        <ecNumber evidence="6">3.6.5.n1</ecNumber>
    </recommendedName>
    <alternativeName>
        <fullName evidence="6">Elongation factor 4 homolog</fullName>
        <shortName evidence="6">EF-4</shortName>
    </alternativeName>
    <alternativeName>
        <fullName evidence="6">GTPase GUF1 homolog</fullName>
    </alternativeName>
    <alternativeName>
        <fullName evidence="6">Ribosomal back-translocase</fullName>
    </alternativeName>
</protein>
<dbReference type="EC" id="3.6.5.n1" evidence="6"/>
<dbReference type="GO" id="GO:0006412">
    <property type="term" value="P:translation"/>
    <property type="evidence" value="ECO:0007669"/>
    <property type="project" value="UniProtKB-KW"/>
</dbReference>
<dbReference type="GO" id="GO:0003924">
    <property type="term" value="F:GTPase activity"/>
    <property type="evidence" value="ECO:0007669"/>
    <property type="project" value="UniProtKB-UniRule"/>
</dbReference>
<evidence type="ECO:0000259" key="7">
    <source>
        <dbReference type="PROSITE" id="PS51722"/>
    </source>
</evidence>
<dbReference type="Proteomes" id="UP001157974">
    <property type="component" value="Unassembled WGS sequence"/>
</dbReference>
<evidence type="ECO:0000313" key="8">
    <source>
        <dbReference type="EMBL" id="KAJ8902196.1"/>
    </source>
</evidence>
<dbReference type="InterPro" id="IPR000795">
    <property type="entry name" value="T_Tr_GTP-bd_dom"/>
</dbReference>
<dbReference type="Pfam" id="PF00679">
    <property type="entry name" value="EFG_C"/>
    <property type="match status" value="1"/>
</dbReference>
<keyword evidence="9" id="KW-1185">Reference proteome</keyword>
<evidence type="ECO:0000256" key="3">
    <source>
        <dbReference type="ARBA" id="ARBA00022801"/>
    </source>
</evidence>
<dbReference type="GO" id="GO:0045727">
    <property type="term" value="P:positive regulation of translation"/>
    <property type="evidence" value="ECO:0007669"/>
    <property type="project" value="UniProtKB-UniRule"/>
</dbReference>
<dbReference type="NCBIfam" id="TIGR00231">
    <property type="entry name" value="small_GTP"/>
    <property type="match status" value="1"/>
</dbReference>
<dbReference type="Pfam" id="PF00009">
    <property type="entry name" value="GTP_EFTU"/>
    <property type="match status" value="1"/>
</dbReference>
<dbReference type="FunFam" id="3.40.50.300:FF:000078">
    <property type="entry name" value="Elongation factor 4"/>
    <property type="match status" value="1"/>
</dbReference>
<evidence type="ECO:0000256" key="6">
    <source>
        <dbReference type="HAMAP-Rule" id="MF_03137"/>
    </source>
</evidence>
<dbReference type="InterPro" id="IPR035647">
    <property type="entry name" value="EFG_III/V"/>
</dbReference>
<dbReference type="Gene3D" id="2.40.30.10">
    <property type="entry name" value="Translation factors"/>
    <property type="match status" value="1"/>
</dbReference>
<dbReference type="FunFam" id="3.30.70.870:FF:000004">
    <property type="entry name" value="Translation factor GUF1, mitochondrial"/>
    <property type="match status" value="1"/>
</dbReference>
<dbReference type="FunFam" id="2.40.30.10:FF:000015">
    <property type="entry name" value="Translation factor GUF1, mitochondrial"/>
    <property type="match status" value="1"/>
</dbReference>
<feature type="binding site" evidence="6">
    <location>
        <begin position="178"/>
        <end position="181"/>
    </location>
    <ligand>
        <name>GTP</name>
        <dbReference type="ChEBI" id="CHEBI:37565"/>
    </ligand>
</feature>
<comment type="similarity">
    <text evidence="1">Belongs to the TRAFAC class translation factor GTPase superfamily. Classic translation factor GTPase family. LepA subfamily.</text>
</comment>
<evidence type="ECO:0000256" key="4">
    <source>
        <dbReference type="ARBA" id="ARBA00022917"/>
    </source>
</evidence>
<keyword evidence="6" id="KW-0999">Mitochondrion inner membrane</keyword>
<dbReference type="InterPro" id="IPR005225">
    <property type="entry name" value="Small_GTP-bd"/>
</dbReference>
<dbReference type="Pfam" id="PF03144">
    <property type="entry name" value="GTP_EFTU_D2"/>
    <property type="match status" value="1"/>
</dbReference>
<keyword evidence="5 6" id="KW-0342">GTP-binding</keyword>
<evidence type="ECO:0000313" key="9">
    <source>
        <dbReference type="Proteomes" id="UP001157974"/>
    </source>
</evidence>
<dbReference type="Pfam" id="PF06421">
    <property type="entry name" value="LepA_C"/>
    <property type="match status" value="1"/>
</dbReference>
<comment type="caution">
    <text evidence="8">The sequence shown here is derived from an EMBL/GenBank/DDBJ whole genome shotgun (WGS) entry which is preliminary data.</text>
</comment>
<feature type="domain" description="Tr-type G" evidence="7">
    <location>
        <begin position="48"/>
        <end position="231"/>
    </location>
</feature>
<dbReference type="EMBL" id="JAMWBK010000009">
    <property type="protein sequence ID" value="KAJ8902196.1"/>
    <property type="molecule type" value="Genomic_DNA"/>
</dbReference>
<comment type="similarity">
    <text evidence="6">Belongs to the GTP-binding elongation factor family. LepA subfamily.</text>
</comment>
<dbReference type="HAMAP" id="MF_00071">
    <property type="entry name" value="LepA"/>
    <property type="match status" value="1"/>
</dbReference>
<dbReference type="Gene3D" id="3.30.70.240">
    <property type="match status" value="1"/>
</dbReference>
<dbReference type="GO" id="GO:0005743">
    <property type="term" value="C:mitochondrial inner membrane"/>
    <property type="evidence" value="ECO:0007669"/>
    <property type="project" value="UniProtKB-SubCell"/>
</dbReference>
<dbReference type="InterPro" id="IPR038363">
    <property type="entry name" value="LepA_C_sf"/>
</dbReference>
<dbReference type="GO" id="GO:0005759">
    <property type="term" value="C:mitochondrial matrix"/>
    <property type="evidence" value="ECO:0007669"/>
    <property type="project" value="UniProtKB-UniRule"/>
</dbReference>
<dbReference type="GO" id="GO:0043022">
    <property type="term" value="F:ribosome binding"/>
    <property type="evidence" value="ECO:0007669"/>
    <property type="project" value="UniProtKB-UniRule"/>
</dbReference>
<keyword evidence="3 6" id="KW-0378">Hydrolase</keyword>
<dbReference type="InterPro" id="IPR013842">
    <property type="entry name" value="LepA_CTD"/>
</dbReference>
<dbReference type="PROSITE" id="PS51722">
    <property type="entry name" value="G_TR_2"/>
    <property type="match status" value="1"/>
</dbReference>
<dbReference type="PANTHER" id="PTHR43512:SF4">
    <property type="entry name" value="TRANSLATION FACTOR GUF1 HOMOLOG, CHLOROPLASTIC"/>
    <property type="match status" value="1"/>
</dbReference>
<gene>
    <name evidence="8" type="ORF">NDN08_006604</name>
</gene>
<name>A0AAV8UI80_9RHOD</name>
<dbReference type="InterPro" id="IPR035654">
    <property type="entry name" value="LepA_IV"/>
</dbReference>
<keyword evidence="4 6" id="KW-0648">Protein biosynthesis</keyword>
<keyword evidence="6" id="KW-0472">Membrane</keyword>
<dbReference type="Gene3D" id="3.30.70.2570">
    <property type="entry name" value="Elongation factor 4, C-terminal domain"/>
    <property type="match status" value="1"/>
</dbReference>